<dbReference type="SUPFAM" id="SSF54001">
    <property type="entry name" value="Cysteine proteinases"/>
    <property type="match status" value="1"/>
</dbReference>
<feature type="region of interest" description="Disordered" evidence="8">
    <location>
        <begin position="826"/>
        <end position="859"/>
    </location>
</feature>
<feature type="region of interest" description="Disordered" evidence="8">
    <location>
        <begin position="428"/>
        <end position="451"/>
    </location>
</feature>
<feature type="compositionally biased region" description="Polar residues" evidence="8">
    <location>
        <begin position="467"/>
        <end position="499"/>
    </location>
</feature>
<sequence>MRNDSVIIDLFVGLYKSTLICPECSKVSITFDPYNDLTLPLPISKKWSHKVKILLEDGPPKLLEVELNKSATFGELKYYVAEKIGVKSEHLIGLEVFRSQVYKNFEAKDSDTRYLPISDLIGDNDDIWFHQINHNSGDLVVPVFNTYSMGGPNTYPNNIKSIPSEFQSKKKPTNRNVKLFGIPFFITVSEEERYSFGSIRNKLEKRYDQLSTYGYFGKIRSQFNSRYTVDDFPLLKNIETQPNLKVESQDEDEKLIYDDNDDLVSLANPDIPGDYAFSVRVFDSSRERTRRTGYGRYTRNSYFNSGYGPTQFASENEDDDDSLWIPQMNENFKDLPSLLDKLPANKRAFYTYDSVVASQTQHSPEFVSKTGDSDGSGTNVASTGSSSSENWQFVESNQDNEAHLTNTTTAKISDVDVTIDKHDIIVVDSESENGNDDDDITGANSVYDPMDIDPLTQSLQLAPMLNSDPSSADGSDTLDVNTAEADNNTPLNVELSSSKELTDNDNESPVPGPLIVEKNALVCEWDPELFENFFTGLQEEGQGGNETWTSPEVLHNSELEISRKKMAEQAKRDITLDDCLELFSTPEVLGEQDLWYCPNCKEHRQATKKIQLWSAPDILTIHLKRFENSKSFSDKIDINVNFPIEGLDMTKHVVGAQGQPLIYDLIGVDNHFGGLGGGHYTAYVKNFIDDKWYYFNDSSVSPADPAQSVTGSAYLLFYRKRSEGYLGGEFFTNMFKEIAAEREKYNKKVKATIASTSNQELKTGEYTSYGQSTSISVSSSKSLVTGADNNNFNFSDNNLSAASSPPRNIDTLDSATAAVDKLDSNANLMEPSTSSGSGLESEPISPPNGEIHLMQPQDEYITGESFIKRRKMMFKKTTAVDSSNAGSPSSDLDDSVSVHSNAAVAPSNVNIGKEHEH</sequence>
<organism evidence="10 11">
    <name type="scientific">Ambrosiozyma monospora</name>
    <name type="common">Yeast</name>
    <name type="synonym">Endomycopsis monosporus</name>
    <dbReference type="NCBI Taxonomy" id="43982"/>
    <lineage>
        <taxon>Eukaryota</taxon>
        <taxon>Fungi</taxon>
        <taxon>Dikarya</taxon>
        <taxon>Ascomycota</taxon>
        <taxon>Saccharomycotina</taxon>
        <taxon>Pichiomycetes</taxon>
        <taxon>Pichiales</taxon>
        <taxon>Pichiaceae</taxon>
        <taxon>Ambrosiozyma</taxon>
    </lineage>
</organism>
<evidence type="ECO:0000256" key="2">
    <source>
        <dbReference type="ARBA" id="ARBA00009085"/>
    </source>
</evidence>
<feature type="compositionally biased region" description="Polar residues" evidence="8">
    <location>
        <begin position="373"/>
        <end position="390"/>
    </location>
</feature>
<evidence type="ECO:0000256" key="8">
    <source>
        <dbReference type="SAM" id="MobiDB-lite"/>
    </source>
</evidence>
<dbReference type="AlphaFoldDB" id="A0A9W7DJU1"/>
<dbReference type="Proteomes" id="UP001165063">
    <property type="component" value="Unassembled WGS sequence"/>
</dbReference>
<dbReference type="GO" id="GO:0006508">
    <property type="term" value="P:proteolysis"/>
    <property type="evidence" value="ECO:0007669"/>
    <property type="project" value="UniProtKB-KW"/>
</dbReference>
<feature type="region of interest" description="Disordered" evidence="8">
    <location>
        <begin position="360"/>
        <end position="390"/>
    </location>
</feature>
<evidence type="ECO:0000256" key="5">
    <source>
        <dbReference type="ARBA" id="ARBA00022786"/>
    </source>
</evidence>
<dbReference type="InterPro" id="IPR028889">
    <property type="entry name" value="USP"/>
</dbReference>
<dbReference type="OrthoDB" id="292964at2759"/>
<evidence type="ECO:0000313" key="10">
    <source>
        <dbReference type="EMBL" id="GMG30658.1"/>
    </source>
</evidence>
<feature type="region of interest" description="Disordered" evidence="8">
    <location>
        <begin position="877"/>
        <end position="917"/>
    </location>
</feature>
<accession>A0A9W7DJU1</accession>
<gene>
    <name evidence="10" type="ORF">Amon01_000388700</name>
</gene>
<keyword evidence="7" id="KW-0788">Thiol protease</keyword>
<evidence type="ECO:0000256" key="4">
    <source>
        <dbReference type="ARBA" id="ARBA00022670"/>
    </source>
</evidence>
<dbReference type="InterPro" id="IPR018200">
    <property type="entry name" value="USP_CS"/>
</dbReference>
<dbReference type="PANTHER" id="PTHR21646:SF24">
    <property type="entry name" value="UBIQUITIN CARBOXYL-TERMINAL HYDROLASE"/>
    <property type="match status" value="1"/>
</dbReference>
<comment type="similarity">
    <text evidence="2">Belongs to the peptidase C19 family.</text>
</comment>
<dbReference type="InterPro" id="IPR038765">
    <property type="entry name" value="Papain-like_cys_pep_sf"/>
</dbReference>
<keyword evidence="4" id="KW-0645">Protease</keyword>
<comment type="caution">
    <text evidence="10">The sequence shown here is derived from an EMBL/GenBank/DDBJ whole genome shotgun (WGS) entry which is preliminary data.</text>
</comment>
<dbReference type="InterPro" id="IPR050185">
    <property type="entry name" value="Ub_carboxyl-term_hydrolase"/>
</dbReference>
<dbReference type="InterPro" id="IPR001394">
    <property type="entry name" value="Peptidase_C19_UCH"/>
</dbReference>
<feature type="domain" description="USP" evidence="9">
    <location>
        <begin position="1"/>
        <end position="721"/>
    </location>
</feature>
<proteinExistence type="inferred from homology"/>
<keyword evidence="6" id="KW-0378">Hydrolase</keyword>
<keyword evidence="5" id="KW-0833">Ubl conjugation pathway</keyword>
<comment type="catalytic activity">
    <reaction evidence="1">
        <text>Thiol-dependent hydrolysis of ester, thioester, amide, peptide and isopeptide bonds formed by the C-terminal Gly of ubiquitin (a 76-residue protein attached to proteins as an intracellular targeting signal).</text>
        <dbReference type="EC" id="3.4.19.12"/>
    </reaction>
</comment>
<dbReference type="PANTHER" id="PTHR21646">
    <property type="entry name" value="UBIQUITIN CARBOXYL-TERMINAL HYDROLASE"/>
    <property type="match status" value="1"/>
</dbReference>
<evidence type="ECO:0000313" key="11">
    <source>
        <dbReference type="Proteomes" id="UP001165063"/>
    </source>
</evidence>
<feature type="compositionally biased region" description="Low complexity" evidence="8">
    <location>
        <begin position="887"/>
        <end position="900"/>
    </location>
</feature>
<keyword evidence="11" id="KW-1185">Reference proteome</keyword>
<dbReference type="EC" id="3.4.19.12" evidence="3"/>
<dbReference type="Pfam" id="PF00443">
    <property type="entry name" value="UCH"/>
    <property type="match status" value="1"/>
</dbReference>
<evidence type="ECO:0000259" key="9">
    <source>
        <dbReference type="PROSITE" id="PS50235"/>
    </source>
</evidence>
<evidence type="ECO:0000256" key="7">
    <source>
        <dbReference type="ARBA" id="ARBA00022807"/>
    </source>
</evidence>
<evidence type="ECO:0000256" key="3">
    <source>
        <dbReference type="ARBA" id="ARBA00012759"/>
    </source>
</evidence>
<dbReference type="Gene3D" id="3.90.70.10">
    <property type="entry name" value="Cysteine proteinases"/>
    <property type="match status" value="2"/>
</dbReference>
<evidence type="ECO:0000256" key="1">
    <source>
        <dbReference type="ARBA" id="ARBA00000707"/>
    </source>
</evidence>
<dbReference type="GO" id="GO:0004843">
    <property type="term" value="F:cysteine-type deubiquitinase activity"/>
    <property type="evidence" value="ECO:0007669"/>
    <property type="project" value="UniProtKB-EC"/>
</dbReference>
<dbReference type="EMBL" id="BSXU01001750">
    <property type="protein sequence ID" value="GMG30658.1"/>
    <property type="molecule type" value="Genomic_DNA"/>
</dbReference>
<dbReference type="GO" id="GO:0016579">
    <property type="term" value="P:protein deubiquitination"/>
    <property type="evidence" value="ECO:0007669"/>
    <property type="project" value="InterPro"/>
</dbReference>
<protein>
    <recommendedName>
        <fullName evidence="3">ubiquitinyl hydrolase 1</fullName>
        <ecNumber evidence="3">3.4.19.12</ecNumber>
    </recommendedName>
</protein>
<evidence type="ECO:0000256" key="6">
    <source>
        <dbReference type="ARBA" id="ARBA00022801"/>
    </source>
</evidence>
<name>A0A9W7DJU1_AMBMO</name>
<feature type="compositionally biased region" description="Polar residues" evidence="8">
    <location>
        <begin position="826"/>
        <end position="838"/>
    </location>
</feature>
<dbReference type="PROSITE" id="PS50235">
    <property type="entry name" value="USP_3"/>
    <property type="match status" value="1"/>
</dbReference>
<feature type="region of interest" description="Disordered" evidence="8">
    <location>
        <begin position="464"/>
        <end position="510"/>
    </location>
</feature>
<reference evidence="10" key="1">
    <citation type="submission" date="2023-04" db="EMBL/GenBank/DDBJ databases">
        <title>Ambrosiozyma monospora NBRC 1965.</title>
        <authorList>
            <person name="Ichikawa N."/>
            <person name="Sato H."/>
            <person name="Tonouchi N."/>
        </authorList>
    </citation>
    <scope>NUCLEOTIDE SEQUENCE</scope>
    <source>
        <strain evidence="10">NBRC 1965</strain>
    </source>
</reference>
<feature type="compositionally biased region" description="Acidic residues" evidence="8">
    <location>
        <begin position="429"/>
        <end position="440"/>
    </location>
</feature>
<dbReference type="PROSITE" id="PS00973">
    <property type="entry name" value="USP_2"/>
    <property type="match status" value="1"/>
</dbReference>
<dbReference type="CDD" id="cd02674">
    <property type="entry name" value="Peptidase_C19R"/>
    <property type="match status" value="1"/>
</dbReference>